<protein>
    <submittedName>
        <fullName evidence="3">Uncharacterized protein</fullName>
    </submittedName>
</protein>
<proteinExistence type="predicted"/>
<feature type="region of interest" description="Disordered" evidence="2">
    <location>
        <begin position="1"/>
        <end position="29"/>
    </location>
</feature>
<reference evidence="3 4" key="1">
    <citation type="journal article" date="2020" name="G3 (Bethesda)">
        <title>Improved Reference Genome for Cyclotella cryptica CCMP332, a Model for Cell Wall Morphogenesis, Salinity Adaptation, and Lipid Production in Diatoms (Bacillariophyta).</title>
        <authorList>
            <person name="Roberts W.R."/>
            <person name="Downey K.M."/>
            <person name="Ruck E.C."/>
            <person name="Traller J.C."/>
            <person name="Alverson A.J."/>
        </authorList>
    </citation>
    <scope>NUCLEOTIDE SEQUENCE [LARGE SCALE GENOMIC DNA]</scope>
    <source>
        <strain evidence="3 4">CCMP332</strain>
    </source>
</reference>
<feature type="coiled-coil region" evidence="1">
    <location>
        <begin position="838"/>
        <end position="886"/>
    </location>
</feature>
<feature type="coiled-coil region" evidence="1">
    <location>
        <begin position="684"/>
        <end position="746"/>
    </location>
</feature>
<feature type="coiled-coil region" evidence="1">
    <location>
        <begin position="357"/>
        <end position="431"/>
    </location>
</feature>
<sequence>MGLETYTKPSQGSDFLPTSHEIRNDASDEGVFVMTAVPGVKDDSTHQREEDTGQDERDFFQEIGYHDFVKSFCVESDQNLSEDFAKLRAKANECQELKRSLDDLESNLKTVRKEATASRERDAIEQKQSDDLLEQIREMEDRAIMIETMLLPQARQRIQEMEANNAEIQRKILKGPGWTEEQEAERAQLAEAYNQSQNEADEINNRMSTLRLSVQSKEQKVESLVKQRDQLNFQLDMVEEDMAKANRNMLAKKQAVDNERTKHKEWEMNLEQLKSELSDLDKERDEAKEDADLVATEVENIRAALVNVANDHTNLIKSHAITTDELEAIKKENIDITCINAEMSKTLDLKRSEHRLLLKERSKMAKLLELIDQKTNETENERKTLENKMAAISVETAQIERIELPMLAKENETSKREIRRLLMELQAINRKGSLGQYCTSLSSLKNFALYLFLTAISSIIFAAGIKKAVHESEIAKARIDEDLERDEARLEKLLDTCKEKQMQLNNMKARNRELESATACAEEKANRQRDRCEVEREEHNKQSKVLMDLRDDIRNTKREFGLHTEQIRKAKSAILRADDLISKEHSRLHRINEERHAIENDIKCYNEQSSDLKSRREKNAIAIDNLCREIDSADKRREELRKQLRQSICEKDIIASFPNRIELWRVLTYSLTTPMLSFIQGAQVVATQAEIDRMQQNMKSLQSALELGSHRFTCLKKELEEAHQRNQELLDENRRMNEMFEIQKEQSEFLAQLEYDISRQRGKNQLLAIEVGRPINLHRWRHIQNSDPVKWSLIEKVHKLQKQVISSTDRVASQSSIIESKKKLLAKLKHEVSNQSSVESIKSQLLRLKSNYQELNKEIKVNDLELQQMVEKAECLKGEVLQLEKKRLEMKSAYIVSVIGSH</sequence>
<evidence type="ECO:0000313" key="4">
    <source>
        <dbReference type="Proteomes" id="UP001516023"/>
    </source>
</evidence>
<feature type="coiled-coil region" evidence="1">
    <location>
        <begin position="476"/>
        <end position="542"/>
    </location>
</feature>
<dbReference type="AlphaFoldDB" id="A0ABD3PEY3"/>
<organism evidence="3 4">
    <name type="scientific">Cyclotella cryptica</name>
    <dbReference type="NCBI Taxonomy" id="29204"/>
    <lineage>
        <taxon>Eukaryota</taxon>
        <taxon>Sar</taxon>
        <taxon>Stramenopiles</taxon>
        <taxon>Ochrophyta</taxon>
        <taxon>Bacillariophyta</taxon>
        <taxon>Coscinodiscophyceae</taxon>
        <taxon>Thalassiosirophycidae</taxon>
        <taxon>Stephanodiscales</taxon>
        <taxon>Stephanodiscaceae</taxon>
        <taxon>Cyclotella</taxon>
    </lineage>
</organism>
<feature type="coiled-coil region" evidence="1">
    <location>
        <begin position="87"/>
        <end position="121"/>
    </location>
</feature>
<evidence type="ECO:0000256" key="2">
    <source>
        <dbReference type="SAM" id="MobiDB-lite"/>
    </source>
</evidence>
<keyword evidence="4" id="KW-1185">Reference proteome</keyword>
<evidence type="ECO:0000313" key="3">
    <source>
        <dbReference type="EMBL" id="KAL3786638.1"/>
    </source>
</evidence>
<evidence type="ECO:0000256" key="1">
    <source>
        <dbReference type="SAM" id="Coils"/>
    </source>
</evidence>
<comment type="caution">
    <text evidence="3">The sequence shown here is derived from an EMBL/GenBank/DDBJ whole genome shotgun (WGS) entry which is preliminary data.</text>
</comment>
<keyword evidence="1" id="KW-0175">Coiled coil</keyword>
<accession>A0ABD3PEY3</accession>
<dbReference type="EMBL" id="JABMIG020000190">
    <property type="protein sequence ID" value="KAL3786638.1"/>
    <property type="molecule type" value="Genomic_DNA"/>
</dbReference>
<name>A0ABD3PEY3_9STRA</name>
<dbReference type="Proteomes" id="UP001516023">
    <property type="component" value="Unassembled WGS sequence"/>
</dbReference>
<feature type="coiled-coil region" evidence="1">
    <location>
        <begin position="151"/>
        <end position="297"/>
    </location>
</feature>
<gene>
    <name evidence="3" type="ORF">HJC23_006834</name>
</gene>
<feature type="coiled-coil region" evidence="1">
    <location>
        <begin position="588"/>
        <end position="650"/>
    </location>
</feature>